<dbReference type="Pfam" id="PF09084">
    <property type="entry name" value="NMT1"/>
    <property type="match status" value="1"/>
</dbReference>
<reference evidence="3" key="1">
    <citation type="submission" date="2020-07" db="EMBL/GenBank/DDBJ databases">
        <title>Huge and variable diversity of episymbiotic CPR bacteria and DPANN archaea in groundwater ecosystems.</title>
        <authorList>
            <person name="He C.Y."/>
            <person name="Keren R."/>
            <person name="Whittaker M."/>
            <person name="Farag I.F."/>
            <person name="Doudna J."/>
            <person name="Cate J.H.D."/>
            <person name="Banfield J.F."/>
        </authorList>
    </citation>
    <scope>NUCLEOTIDE SEQUENCE</scope>
    <source>
        <strain evidence="3">NC_groundwater_763_Ag_S-0.2um_68_21</strain>
    </source>
</reference>
<evidence type="ECO:0000256" key="1">
    <source>
        <dbReference type="ARBA" id="ARBA00010742"/>
    </source>
</evidence>
<feature type="domain" description="Solute-binding protein family 3/N-terminal" evidence="2">
    <location>
        <begin position="1"/>
        <end position="230"/>
    </location>
</feature>
<protein>
    <submittedName>
        <fullName evidence="3">ABC transporter substrate-binding protein</fullName>
    </submittedName>
</protein>
<comment type="similarity">
    <text evidence="1">Belongs to the bacterial solute-binding protein SsuA/TauA family.</text>
</comment>
<evidence type="ECO:0000313" key="4">
    <source>
        <dbReference type="Proteomes" id="UP000782312"/>
    </source>
</evidence>
<dbReference type="PANTHER" id="PTHR30024">
    <property type="entry name" value="ALIPHATIC SULFONATES-BINDING PROTEIN-RELATED"/>
    <property type="match status" value="1"/>
</dbReference>
<dbReference type="PANTHER" id="PTHR30024:SF42">
    <property type="entry name" value="ALIPHATIC SULFONATES-BINDING PROTEIN-RELATED"/>
    <property type="match status" value="1"/>
</dbReference>
<sequence length="313" mass="34312">MVRIGAASNTGSLVAFVGVDKGFFAKHGIDGKVVVRNTGPELSKSLNAGEIDFAPTALAIVPVALERGLNVRSIVGFVGSSYIKPTDDNMLGIVVQPGSAINSIADLKGKKVGITFGTSADFYFQEILKKNKLPLSALTRMNVPPLTALSLFDGGGAEAMVIWEPYLTSILDKVKGSKIILRGGDHVCFCASMHAIPSNIYKDPDLTQRVVHAMSEAAAFVRDPKNLDEVGRIGARYVRGMDAELIKRTHKYWVYDMRIGKNTFVAFNASVKQLIAQKKMKKPFDPARYYDITFIKRTMELHPEWFKDLPGES</sequence>
<dbReference type="SUPFAM" id="SSF53850">
    <property type="entry name" value="Periplasmic binding protein-like II"/>
    <property type="match status" value="1"/>
</dbReference>
<gene>
    <name evidence="3" type="ORF">HYZ11_18350</name>
</gene>
<organism evidence="3 4">
    <name type="scientific">Tectimicrobiota bacterium</name>
    <dbReference type="NCBI Taxonomy" id="2528274"/>
    <lineage>
        <taxon>Bacteria</taxon>
        <taxon>Pseudomonadati</taxon>
        <taxon>Nitrospinota/Tectimicrobiota group</taxon>
        <taxon>Candidatus Tectimicrobiota</taxon>
    </lineage>
</organism>
<name>A0A932I5N2_UNCTE</name>
<accession>A0A932I5N2</accession>
<dbReference type="AlphaFoldDB" id="A0A932I5N2"/>
<evidence type="ECO:0000313" key="3">
    <source>
        <dbReference type="EMBL" id="MBI3129574.1"/>
    </source>
</evidence>
<dbReference type="EMBL" id="JACPUR010000041">
    <property type="protein sequence ID" value="MBI3129574.1"/>
    <property type="molecule type" value="Genomic_DNA"/>
</dbReference>
<comment type="caution">
    <text evidence="3">The sequence shown here is derived from an EMBL/GenBank/DDBJ whole genome shotgun (WGS) entry which is preliminary data.</text>
</comment>
<dbReference type="InterPro" id="IPR001638">
    <property type="entry name" value="Solute-binding_3/MltF_N"/>
</dbReference>
<dbReference type="Gene3D" id="3.40.190.10">
    <property type="entry name" value="Periplasmic binding protein-like II"/>
    <property type="match status" value="3"/>
</dbReference>
<dbReference type="Proteomes" id="UP000782312">
    <property type="component" value="Unassembled WGS sequence"/>
</dbReference>
<proteinExistence type="inferred from homology"/>
<dbReference type="CDD" id="cd01008">
    <property type="entry name" value="PBP2_NrtA_SsuA_CpmA_like"/>
    <property type="match status" value="1"/>
</dbReference>
<evidence type="ECO:0000259" key="2">
    <source>
        <dbReference type="SMART" id="SM00062"/>
    </source>
</evidence>
<dbReference type="InterPro" id="IPR015168">
    <property type="entry name" value="SsuA/THI5"/>
</dbReference>
<dbReference type="SMART" id="SM00062">
    <property type="entry name" value="PBPb"/>
    <property type="match status" value="1"/>
</dbReference>